<dbReference type="CDD" id="cd02778">
    <property type="entry name" value="MopB_CT_Thiosulfate-R-like"/>
    <property type="match status" value="1"/>
</dbReference>
<dbReference type="STRING" id="1603606.DSOUD_0599"/>
<dbReference type="InterPro" id="IPR006655">
    <property type="entry name" value="Mopterin_OxRdtase_prok_CS"/>
</dbReference>
<dbReference type="Proteomes" id="UP000057158">
    <property type="component" value="Chromosome"/>
</dbReference>
<dbReference type="GO" id="GO:0051539">
    <property type="term" value="F:4 iron, 4 sulfur cluster binding"/>
    <property type="evidence" value="ECO:0007669"/>
    <property type="project" value="UniProtKB-KW"/>
</dbReference>
<comment type="similarity">
    <text evidence="2">Belongs to the prokaryotic molybdopterin-containing oxidoreductase family.</text>
</comment>
<dbReference type="GO" id="GO:0046872">
    <property type="term" value="F:metal ion binding"/>
    <property type="evidence" value="ECO:0007669"/>
    <property type="project" value="UniProtKB-KW"/>
</dbReference>
<dbReference type="CDD" id="cd02755">
    <property type="entry name" value="MopB_Thiosulfate-R-like"/>
    <property type="match status" value="1"/>
</dbReference>
<dbReference type="OrthoDB" id="9757870at2"/>
<evidence type="ECO:0000259" key="10">
    <source>
        <dbReference type="PROSITE" id="PS51669"/>
    </source>
</evidence>
<sequence length="733" mass="81573">MSGPTEKKLSRRRFLGLSSCALATVTVGSQVKVLRALAKTGEVGEPTTLPTKDIFTSCGMCVNKCGVIARVRDGVIFKLDPNPNFVKSRAMLCARGNSGTKVVYDPDRLKYPLIRVGKRGEGKWRRASWEEALDLVAKNMNEIGDKYTRAGMMFASTEGTFQEHFFLQLAECYGSPNTLRHPSLCLSSNIQGFGATYGTNPTPDVLNADYIIMSGANRSEALITPDSIDMLKGDGGRRKLIYLDPRFTKTAAKADEWYPIKPGTDMAFILAMIHVIVNEGLYARDFVKTQTVGFDQLIPHIAPYTPEWASTECDIPAADIRRIAREFAAAAPKAVYYQGRRSSFFANDTQMRRAMAILNAVIGNWDVKGGLVPNSSIKLTAHEYLAPWYDDVPVRLEDGAVAYLAEKDGSWPLFRDRVLEGKPYPVKGMMIYKQNVVSSVPNRAKTLKMMDQMDFICTIDITMSDTAWLSDVVLPEATYLERQDPLEGLGGLVPVVAFRQPCIEAMFESKPNLWIMQQIAKRLGDEIYEQFDFTMDEHIHHQVKNNPKILEDLKSKGVYLESEEPVYGKTFGKKLKTKSGKIEIYSEKYAEKGLDPLPVYQSPTAVPSGKYRLVVGRHAYFTHGTTANVSYLHDIMPNNALWLNPVEAQRLGLKNGQMVRVKSSVGEEQLPLEVTQKIRPDTVYMAHGFGVISKGLTNIYGKGGCDAALIEEKTCPISGNVAMHETFVEIFPA</sequence>
<dbReference type="RefSeq" id="WP_053549602.1">
    <property type="nucleotide sequence ID" value="NZ_CP010802.1"/>
</dbReference>
<dbReference type="InterPro" id="IPR009010">
    <property type="entry name" value="Asp_de-COase-like_dom_sf"/>
</dbReference>
<evidence type="ECO:0000256" key="4">
    <source>
        <dbReference type="ARBA" id="ARBA00022505"/>
    </source>
</evidence>
<dbReference type="PROSITE" id="PS51318">
    <property type="entry name" value="TAT"/>
    <property type="match status" value="1"/>
</dbReference>
<dbReference type="PANTHER" id="PTHR43742">
    <property type="entry name" value="TRIMETHYLAMINE-N-OXIDE REDUCTASE"/>
    <property type="match status" value="1"/>
</dbReference>
<dbReference type="InterPro" id="IPR006656">
    <property type="entry name" value="Mopterin_OxRdtase"/>
</dbReference>
<evidence type="ECO:0000256" key="3">
    <source>
        <dbReference type="ARBA" id="ARBA00022485"/>
    </source>
</evidence>
<comment type="cofactor">
    <cofactor evidence="1">
        <name>Mo-bis(molybdopterin guanine dinucleotide)</name>
        <dbReference type="ChEBI" id="CHEBI:60539"/>
    </cofactor>
</comment>
<dbReference type="InterPro" id="IPR006311">
    <property type="entry name" value="TAT_signal"/>
</dbReference>
<keyword evidence="6" id="KW-0732">Signal</keyword>
<organism evidence="11 12">
    <name type="scientific">Desulfuromonas soudanensis</name>
    <dbReference type="NCBI Taxonomy" id="1603606"/>
    <lineage>
        <taxon>Bacteria</taxon>
        <taxon>Pseudomonadati</taxon>
        <taxon>Thermodesulfobacteriota</taxon>
        <taxon>Desulfuromonadia</taxon>
        <taxon>Desulfuromonadales</taxon>
        <taxon>Desulfuromonadaceae</taxon>
        <taxon>Desulfuromonas</taxon>
    </lineage>
</organism>
<evidence type="ECO:0000256" key="9">
    <source>
        <dbReference type="ARBA" id="ARBA00023014"/>
    </source>
</evidence>
<dbReference type="AlphaFoldDB" id="A0A0M4D0I2"/>
<dbReference type="Pfam" id="PF00384">
    <property type="entry name" value="Molybdopterin"/>
    <property type="match status" value="1"/>
</dbReference>
<dbReference type="PROSITE" id="PS00490">
    <property type="entry name" value="MOLYBDOPTERIN_PROK_2"/>
    <property type="match status" value="1"/>
</dbReference>
<dbReference type="SMR" id="A0A0M4D0I2"/>
<feature type="domain" description="4Fe-4S Mo/W bis-MGD-type" evidence="10">
    <location>
        <begin position="51"/>
        <end position="107"/>
    </location>
</feature>
<dbReference type="Gene3D" id="3.40.228.10">
    <property type="entry name" value="Dimethylsulfoxide Reductase, domain 2"/>
    <property type="match status" value="1"/>
</dbReference>
<proteinExistence type="inferred from homology"/>
<evidence type="ECO:0000256" key="5">
    <source>
        <dbReference type="ARBA" id="ARBA00022723"/>
    </source>
</evidence>
<keyword evidence="4" id="KW-0500">Molybdenum</keyword>
<dbReference type="PATRIC" id="fig|1603606.3.peg.652"/>
<keyword evidence="5" id="KW-0479">Metal-binding</keyword>
<keyword evidence="7" id="KW-0560">Oxidoreductase</keyword>
<evidence type="ECO:0000256" key="2">
    <source>
        <dbReference type="ARBA" id="ARBA00010312"/>
    </source>
</evidence>
<dbReference type="GO" id="GO:0016491">
    <property type="term" value="F:oxidoreductase activity"/>
    <property type="evidence" value="ECO:0007669"/>
    <property type="project" value="UniProtKB-KW"/>
</dbReference>
<dbReference type="InterPro" id="IPR006657">
    <property type="entry name" value="MoPterin_dinucl-bd_dom"/>
</dbReference>
<dbReference type="KEGG" id="des:DSOUD_0599"/>
<accession>A0A0M4D0I2</accession>
<protein>
    <submittedName>
        <fullName evidence="11">Anaerobic selenocysteine-containing dehydrogenase</fullName>
    </submittedName>
</protein>
<dbReference type="Gene3D" id="2.40.40.20">
    <property type="match status" value="1"/>
</dbReference>
<dbReference type="Gene3D" id="2.20.25.90">
    <property type="entry name" value="ADC-like domains"/>
    <property type="match status" value="1"/>
</dbReference>
<name>A0A0M4D0I2_9BACT</name>
<dbReference type="SMART" id="SM00926">
    <property type="entry name" value="Molybdop_Fe4S4"/>
    <property type="match status" value="1"/>
</dbReference>
<dbReference type="Pfam" id="PF01568">
    <property type="entry name" value="Molydop_binding"/>
    <property type="match status" value="1"/>
</dbReference>
<dbReference type="GO" id="GO:0043546">
    <property type="term" value="F:molybdopterin cofactor binding"/>
    <property type="evidence" value="ECO:0007669"/>
    <property type="project" value="InterPro"/>
</dbReference>
<keyword evidence="8" id="KW-0408">Iron</keyword>
<keyword evidence="9" id="KW-0411">Iron-sulfur</keyword>
<dbReference type="InterPro" id="IPR006963">
    <property type="entry name" value="Mopterin_OxRdtase_4Fe-4S_dom"/>
</dbReference>
<keyword evidence="12" id="KW-1185">Reference proteome</keyword>
<evidence type="ECO:0000313" key="12">
    <source>
        <dbReference type="Proteomes" id="UP000057158"/>
    </source>
</evidence>
<dbReference type="Pfam" id="PF04879">
    <property type="entry name" value="Molybdop_Fe4S4"/>
    <property type="match status" value="1"/>
</dbReference>
<dbReference type="SUPFAM" id="SSF50692">
    <property type="entry name" value="ADC-like"/>
    <property type="match status" value="1"/>
</dbReference>
<evidence type="ECO:0000256" key="6">
    <source>
        <dbReference type="ARBA" id="ARBA00022729"/>
    </source>
</evidence>
<dbReference type="Gene3D" id="3.30.2070.10">
    <property type="entry name" value="Formate dehydrogenase/DMSO reductase"/>
    <property type="match status" value="1"/>
</dbReference>
<dbReference type="PROSITE" id="PS51669">
    <property type="entry name" value="4FE4S_MOW_BIS_MGD"/>
    <property type="match status" value="1"/>
</dbReference>
<dbReference type="InterPro" id="IPR050612">
    <property type="entry name" value="Prok_Mopterin_Oxidored"/>
</dbReference>
<keyword evidence="3" id="KW-0004">4Fe-4S</keyword>
<gene>
    <name evidence="11" type="ORF">DSOUD_0599</name>
</gene>
<evidence type="ECO:0000313" key="11">
    <source>
        <dbReference type="EMBL" id="ALC15388.1"/>
    </source>
</evidence>
<dbReference type="EMBL" id="CP010802">
    <property type="protein sequence ID" value="ALC15388.1"/>
    <property type="molecule type" value="Genomic_DNA"/>
</dbReference>
<evidence type="ECO:0000256" key="1">
    <source>
        <dbReference type="ARBA" id="ARBA00001942"/>
    </source>
</evidence>
<reference evidence="11 12" key="1">
    <citation type="submission" date="2015-07" db="EMBL/GenBank/DDBJ databases">
        <title>Isolation and Genomic Characterization of a Novel Halophilic Metal-Reducing Deltaproteobacterium from the Deep Subsurface.</title>
        <authorList>
            <person name="Badalamenti J.P."/>
            <person name="Summers Z.M."/>
            <person name="Gralnick J.A."/>
            <person name="Bond D.R."/>
        </authorList>
    </citation>
    <scope>NUCLEOTIDE SEQUENCE [LARGE SCALE GENOMIC DNA]</scope>
    <source>
        <strain evidence="11 12">WTL</strain>
    </source>
</reference>
<dbReference type="SUPFAM" id="SSF53706">
    <property type="entry name" value="Formate dehydrogenase/DMSO reductase, domains 1-3"/>
    <property type="match status" value="1"/>
</dbReference>
<evidence type="ECO:0000256" key="7">
    <source>
        <dbReference type="ARBA" id="ARBA00023002"/>
    </source>
</evidence>
<dbReference type="Gene3D" id="3.40.50.740">
    <property type="match status" value="1"/>
</dbReference>
<evidence type="ECO:0000256" key="8">
    <source>
        <dbReference type="ARBA" id="ARBA00023004"/>
    </source>
</evidence>
<dbReference type="PANTHER" id="PTHR43742:SF9">
    <property type="entry name" value="TETRATHIONATE REDUCTASE SUBUNIT A"/>
    <property type="match status" value="1"/>
</dbReference>